<feature type="transmembrane region" description="Helical" evidence="2">
    <location>
        <begin position="533"/>
        <end position="555"/>
    </location>
</feature>
<name>A0ABV6G7M0_9GAMM</name>
<dbReference type="NCBIfam" id="TIGR04346">
    <property type="entry name" value="DotA_TraY"/>
    <property type="match status" value="1"/>
</dbReference>
<feature type="transmembrane region" description="Helical" evidence="2">
    <location>
        <begin position="652"/>
        <end position="678"/>
    </location>
</feature>
<protein>
    <submittedName>
        <fullName evidence="4">DotA/TraY family protein</fullName>
    </submittedName>
</protein>
<feature type="chain" id="PRO_5045376335" evidence="3">
    <location>
        <begin position="33"/>
        <end position="742"/>
    </location>
</feature>
<evidence type="ECO:0000256" key="3">
    <source>
        <dbReference type="SAM" id="SignalP"/>
    </source>
</evidence>
<dbReference type="RefSeq" id="WP_083920957.1">
    <property type="nucleotide sequence ID" value="NZ_JBHLVX010000064.1"/>
</dbReference>
<feature type="transmembrane region" description="Helical" evidence="2">
    <location>
        <begin position="80"/>
        <end position="105"/>
    </location>
</feature>
<evidence type="ECO:0000256" key="1">
    <source>
        <dbReference type="SAM" id="MobiDB-lite"/>
    </source>
</evidence>
<feature type="compositionally biased region" description="Polar residues" evidence="1">
    <location>
        <begin position="413"/>
        <end position="430"/>
    </location>
</feature>
<feature type="signal peptide" evidence="3">
    <location>
        <begin position="1"/>
        <end position="32"/>
    </location>
</feature>
<proteinExistence type="predicted"/>
<comment type="caution">
    <text evidence="4">The sequence shown here is derived from an EMBL/GenBank/DDBJ whole genome shotgun (WGS) entry which is preliminary data.</text>
</comment>
<evidence type="ECO:0000256" key="2">
    <source>
        <dbReference type="SAM" id="Phobius"/>
    </source>
</evidence>
<reference evidence="4 5" key="1">
    <citation type="submission" date="2024-09" db="EMBL/GenBank/DDBJ databases">
        <authorList>
            <person name="Sun Q."/>
            <person name="Mori K."/>
        </authorList>
    </citation>
    <scope>NUCLEOTIDE SEQUENCE [LARGE SCALE GENOMIC DNA]</scope>
    <source>
        <strain evidence="4 5">CCM 7415</strain>
    </source>
</reference>
<keyword evidence="5" id="KW-1185">Reference proteome</keyword>
<dbReference type="InterPro" id="IPR027628">
    <property type="entry name" value="DotA_TraY"/>
</dbReference>
<keyword evidence="2" id="KW-0812">Transmembrane</keyword>
<dbReference type="Proteomes" id="UP001589814">
    <property type="component" value="Unassembled WGS sequence"/>
</dbReference>
<feature type="region of interest" description="Disordered" evidence="1">
    <location>
        <begin position="714"/>
        <end position="742"/>
    </location>
</feature>
<keyword evidence="3" id="KW-0732">Signal</keyword>
<organism evidence="4 5">
    <name type="scientific">Kushneria aurantia</name>
    <dbReference type="NCBI Taxonomy" id="504092"/>
    <lineage>
        <taxon>Bacteria</taxon>
        <taxon>Pseudomonadati</taxon>
        <taxon>Pseudomonadota</taxon>
        <taxon>Gammaproteobacteria</taxon>
        <taxon>Oceanospirillales</taxon>
        <taxon>Halomonadaceae</taxon>
        <taxon>Kushneria</taxon>
    </lineage>
</organism>
<evidence type="ECO:0000313" key="4">
    <source>
        <dbReference type="EMBL" id="MFC0269643.1"/>
    </source>
</evidence>
<dbReference type="EMBL" id="JBHLVX010000064">
    <property type="protein sequence ID" value="MFC0269643.1"/>
    <property type="molecule type" value="Genomic_DNA"/>
</dbReference>
<keyword evidence="2" id="KW-0472">Membrane</keyword>
<keyword evidence="2" id="KW-1133">Transmembrane helix</keyword>
<feature type="transmembrane region" description="Helical" evidence="2">
    <location>
        <begin position="126"/>
        <end position="145"/>
    </location>
</feature>
<feature type="transmembrane region" description="Helical" evidence="2">
    <location>
        <begin position="561"/>
        <end position="587"/>
    </location>
</feature>
<evidence type="ECO:0000313" key="5">
    <source>
        <dbReference type="Proteomes" id="UP001589814"/>
    </source>
</evidence>
<sequence>MVASRSRHPLFLVALVVMAAALAILSSSTALAQAQGPVQMNEIQQAAEREGDRSRDALEIVFGDIIRNPLAVDGGESTTMVASVFTILNGIGLIVGGFLLGFVILRKIFKWGNDGELFKRGDSNSFAVLRYVWGFIALVPTASGWSMAQLVMLWSASLLGVGTANLATDAALDNFYDGGSMALEPARPETRSLAESLFHANLCAAGVNRGIAEGNAVGANIGNEALIQTHTLDNGFILADGSRNMVCGGATYPEEHNSTSYLGVDLDQQPVLEAQMNALLQMQQYLAPQADAYANAVFASSNDSSVSVPSAARIIATAARRYDQGLGSMSPLASNKASEIREEVVNAISERGWWELGSWYNAMAQANSIAASSFMDRAQAVGQDIRQTGAIGSYHSRLIRYTETQRDQVARRTGNTSEISEGDAANSSTDDSSKILSEVFSFLSSPGQWLTNAGIGQAEGVNGTVNPIIAMKSLGDNILVGTEGAVVGYIGLKATAGGAEGWSDSVWGRLTSIATGGATRFAIKFAKAATDALSPLIILGIIMLFGFGITLSIYVPFVPFVIWFAAIINWLVFVAIGVVAAPLWAFAHLSGEENDGRTVHGYIFMLNAMLRPVLMVAAFLLAGGILVAGGTLLNEMFGPALSNVQADSMTGVVSIIGFIGLYISVCLTLIHTSFNLIFQIPDKVMEWIGGSQLATGQGSEQEQQNAMRALAAVARDGRHGRGPSPDPTNPPGGGGKGSIHKG</sequence>
<feature type="compositionally biased region" description="Gly residues" evidence="1">
    <location>
        <begin position="731"/>
        <end position="742"/>
    </location>
</feature>
<feature type="transmembrane region" description="Helical" evidence="2">
    <location>
        <begin position="608"/>
        <end position="632"/>
    </location>
</feature>
<accession>A0ABV6G7M0</accession>
<gene>
    <name evidence="4" type="ORF">ACFFHW_16890</name>
</gene>
<feature type="region of interest" description="Disordered" evidence="1">
    <location>
        <begin position="408"/>
        <end position="431"/>
    </location>
</feature>